<dbReference type="Gene3D" id="3.60.10.10">
    <property type="entry name" value="Endonuclease/exonuclease/phosphatase"/>
    <property type="match status" value="1"/>
</dbReference>
<keyword evidence="3" id="KW-1185">Reference proteome</keyword>
<evidence type="ECO:0000313" key="2">
    <source>
        <dbReference type="EMBL" id="KYP74958.1"/>
    </source>
</evidence>
<dbReference type="InterPro" id="IPR036691">
    <property type="entry name" value="Endo/exonu/phosph_ase_sf"/>
</dbReference>
<dbReference type="Pfam" id="PF03372">
    <property type="entry name" value="Exo_endo_phos"/>
    <property type="match status" value="1"/>
</dbReference>
<sequence>APCELQRKNELWRCLLDVLMCRGGNLWCLGGDFNVVRSKGVTSFWREDDMMCFDGFINKAELVDLPLLGRKYTWYKVGGKCMSRLDRFLVSLAWLSQWSLSSDVSDHCALLLKDEVINWGPNPFRVLDCWRGDARYVDFVKSQWKELNMEGRVVFVLKEKIELLKSSLRKWNKDTFGI</sequence>
<accession>A0A151U6Q7</accession>
<dbReference type="PANTHER" id="PTHR33710:SF64">
    <property type="entry name" value="ENDONUCLEASE_EXONUCLEASE_PHOSPHATASE DOMAIN-CONTAINING PROTEIN"/>
    <property type="match status" value="1"/>
</dbReference>
<dbReference type="SUPFAM" id="SSF56219">
    <property type="entry name" value="DNase I-like"/>
    <property type="match status" value="1"/>
</dbReference>
<dbReference type="EMBL" id="CM003604">
    <property type="protein sequence ID" value="KYP74958.1"/>
    <property type="molecule type" value="Genomic_DNA"/>
</dbReference>
<dbReference type="Proteomes" id="UP000075243">
    <property type="component" value="Chromosome 2"/>
</dbReference>
<evidence type="ECO:0000259" key="1">
    <source>
        <dbReference type="Pfam" id="PF03372"/>
    </source>
</evidence>
<dbReference type="GO" id="GO:0003824">
    <property type="term" value="F:catalytic activity"/>
    <property type="evidence" value="ECO:0007669"/>
    <property type="project" value="InterPro"/>
</dbReference>
<protein>
    <recommendedName>
        <fullName evidence="1">Endonuclease/exonuclease/phosphatase domain-containing protein</fullName>
    </recommendedName>
</protein>
<dbReference type="AlphaFoldDB" id="A0A151U6Q7"/>
<organism evidence="2 3">
    <name type="scientific">Cajanus cajan</name>
    <name type="common">Pigeon pea</name>
    <name type="synonym">Cajanus indicus</name>
    <dbReference type="NCBI Taxonomy" id="3821"/>
    <lineage>
        <taxon>Eukaryota</taxon>
        <taxon>Viridiplantae</taxon>
        <taxon>Streptophyta</taxon>
        <taxon>Embryophyta</taxon>
        <taxon>Tracheophyta</taxon>
        <taxon>Spermatophyta</taxon>
        <taxon>Magnoliopsida</taxon>
        <taxon>eudicotyledons</taxon>
        <taxon>Gunneridae</taxon>
        <taxon>Pentapetalae</taxon>
        <taxon>rosids</taxon>
        <taxon>fabids</taxon>
        <taxon>Fabales</taxon>
        <taxon>Fabaceae</taxon>
        <taxon>Papilionoideae</taxon>
        <taxon>50 kb inversion clade</taxon>
        <taxon>NPAAA clade</taxon>
        <taxon>indigoferoid/millettioid clade</taxon>
        <taxon>Phaseoleae</taxon>
        <taxon>Cajanus</taxon>
    </lineage>
</organism>
<name>A0A151U6Q7_CAJCA</name>
<dbReference type="PANTHER" id="PTHR33710">
    <property type="entry name" value="BNAC02G09200D PROTEIN"/>
    <property type="match status" value="1"/>
</dbReference>
<feature type="domain" description="Endonuclease/exonuclease/phosphatase" evidence="1">
    <location>
        <begin position="18"/>
        <end position="107"/>
    </location>
</feature>
<dbReference type="Gramene" id="C.cajan_07449.t">
    <property type="protein sequence ID" value="C.cajan_07449.t"/>
    <property type="gene ID" value="C.cajan_07449"/>
</dbReference>
<gene>
    <name evidence="2" type="ORF">KK1_007653</name>
</gene>
<dbReference type="InterPro" id="IPR005135">
    <property type="entry name" value="Endo/exonuclease/phosphatase"/>
</dbReference>
<evidence type="ECO:0000313" key="3">
    <source>
        <dbReference type="Proteomes" id="UP000075243"/>
    </source>
</evidence>
<reference evidence="2 3" key="1">
    <citation type="journal article" date="2012" name="Nat. Biotechnol.">
        <title>Draft genome sequence of pigeonpea (Cajanus cajan), an orphan legume crop of resource-poor farmers.</title>
        <authorList>
            <person name="Varshney R.K."/>
            <person name="Chen W."/>
            <person name="Li Y."/>
            <person name="Bharti A.K."/>
            <person name="Saxena R.K."/>
            <person name="Schlueter J.A."/>
            <person name="Donoghue M.T."/>
            <person name="Azam S."/>
            <person name="Fan G."/>
            <person name="Whaley A.M."/>
            <person name="Farmer A.D."/>
            <person name="Sheridan J."/>
            <person name="Iwata A."/>
            <person name="Tuteja R."/>
            <person name="Penmetsa R.V."/>
            <person name="Wu W."/>
            <person name="Upadhyaya H.D."/>
            <person name="Yang S.P."/>
            <person name="Shah T."/>
            <person name="Saxena K.B."/>
            <person name="Michael T."/>
            <person name="McCombie W.R."/>
            <person name="Yang B."/>
            <person name="Zhang G."/>
            <person name="Yang H."/>
            <person name="Wang J."/>
            <person name="Spillane C."/>
            <person name="Cook D.R."/>
            <person name="May G.D."/>
            <person name="Xu X."/>
            <person name="Jackson S.A."/>
        </authorList>
    </citation>
    <scope>NUCLEOTIDE SEQUENCE [LARGE SCALE GENOMIC DNA]</scope>
    <source>
        <strain evidence="3">cv. Asha</strain>
    </source>
</reference>
<feature type="non-terminal residue" evidence="2">
    <location>
        <position position="1"/>
    </location>
</feature>
<proteinExistence type="predicted"/>